<evidence type="ECO:0000259" key="18">
    <source>
        <dbReference type="PROSITE" id="PS50846"/>
    </source>
</evidence>
<keyword evidence="7 17" id="KW-0479">Metal-binding</keyword>
<dbReference type="InterPro" id="IPR008250">
    <property type="entry name" value="ATPase_P-typ_transduc_dom_A_sf"/>
</dbReference>
<dbReference type="SUPFAM" id="SSF81653">
    <property type="entry name" value="Calcium ATPase, transduction domain A"/>
    <property type="match status" value="1"/>
</dbReference>
<feature type="domain" description="HMA" evidence="18">
    <location>
        <begin position="9"/>
        <end position="75"/>
    </location>
</feature>
<dbReference type="CDD" id="cd02094">
    <property type="entry name" value="P-type_ATPase_Cu-like"/>
    <property type="match status" value="1"/>
</dbReference>
<dbReference type="InterPro" id="IPR059000">
    <property type="entry name" value="ATPase_P-type_domA"/>
</dbReference>
<dbReference type="InterPro" id="IPR036163">
    <property type="entry name" value="HMA_dom_sf"/>
</dbReference>
<keyword evidence="15 17" id="KW-0472">Membrane</keyword>
<dbReference type="PROSITE" id="PS01047">
    <property type="entry name" value="HMA_1"/>
    <property type="match status" value="1"/>
</dbReference>
<evidence type="ECO:0000256" key="13">
    <source>
        <dbReference type="ARBA" id="ARBA00023008"/>
    </source>
</evidence>
<dbReference type="SFLD" id="SFLDG00002">
    <property type="entry name" value="C1.7:_P-type_atpase_like"/>
    <property type="match status" value="1"/>
</dbReference>
<feature type="transmembrane region" description="Helical" evidence="17">
    <location>
        <begin position="163"/>
        <end position="180"/>
    </location>
</feature>
<comment type="catalytic activity">
    <reaction evidence="16">
        <text>Cu(+)(in) + ATP + H2O = Cu(+)(out) + ADP + phosphate + H(+)</text>
        <dbReference type="Rhea" id="RHEA:25792"/>
        <dbReference type="ChEBI" id="CHEBI:15377"/>
        <dbReference type="ChEBI" id="CHEBI:15378"/>
        <dbReference type="ChEBI" id="CHEBI:30616"/>
        <dbReference type="ChEBI" id="CHEBI:43474"/>
        <dbReference type="ChEBI" id="CHEBI:49552"/>
        <dbReference type="ChEBI" id="CHEBI:456216"/>
        <dbReference type="EC" id="7.2.2.8"/>
    </reaction>
</comment>
<dbReference type="RefSeq" id="WP_305992900.1">
    <property type="nucleotide sequence ID" value="NZ_JAVAMP010000008.1"/>
</dbReference>
<dbReference type="InterPro" id="IPR044492">
    <property type="entry name" value="P_typ_ATPase_HD_dom"/>
</dbReference>
<dbReference type="InterPro" id="IPR023299">
    <property type="entry name" value="ATPase_P-typ_cyto_dom_N"/>
</dbReference>
<dbReference type="SFLD" id="SFLDF00027">
    <property type="entry name" value="p-type_atpase"/>
    <property type="match status" value="1"/>
</dbReference>
<keyword evidence="17" id="KW-1003">Cell membrane</keyword>
<dbReference type="Pfam" id="PF00702">
    <property type="entry name" value="Hydrolase"/>
    <property type="match status" value="1"/>
</dbReference>
<organism evidence="19 20">
    <name type="scientific">Chengkuizengella axinellae</name>
    <dbReference type="NCBI Taxonomy" id="3064388"/>
    <lineage>
        <taxon>Bacteria</taxon>
        <taxon>Bacillati</taxon>
        <taxon>Bacillota</taxon>
        <taxon>Bacilli</taxon>
        <taxon>Bacillales</taxon>
        <taxon>Paenibacillaceae</taxon>
        <taxon>Chengkuizengella</taxon>
    </lineage>
</organism>
<dbReference type="NCBIfam" id="TIGR01511">
    <property type="entry name" value="ATPase-IB1_Cu"/>
    <property type="match status" value="1"/>
</dbReference>
<keyword evidence="13" id="KW-0186">Copper</keyword>
<evidence type="ECO:0000256" key="14">
    <source>
        <dbReference type="ARBA" id="ARBA00023065"/>
    </source>
</evidence>
<keyword evidence="12 17" id="KW-1133">Transmembrane helix</keyword>
<feature type="transmembrane region" description="Helical" evidence="17">
    <location>
        <begin position="200"/>
        <end position="218"/>
    </location>
</feature>
<dbReference type="SFLD" id="SFLDS00003">
    <property type="entry name" value="Haloacid_Dehalogenase"/>
    <property type="match status" value="1"/>
</dbReference>
<dbReference type="EMBL" id="JAVAMP010000008">
    <property type="protein sequence ID" value="MDP5275594.1"/>
    <property type="molecule type" value="Genomic_DNA"/>
</dbReference>
<dbReference type="InterPro" id="IPR036412">
    <property type="entry name" value="HAD-like_sf"/>
</dbReference>
<dbReference type="InterPro" id="IPR018303">
    <property type="entry name" value="ATPase_P-typ_P_site"/>
</dbReference>
<keyword evidence="9" id="KW-0187">Copper transport</keyword>
<dbReference type="PROSITE" id="PS00154">
    <property type="entry name" value="ATPASE_E1_E2"/>
    <property type="match status" value="1"/>
</dbReference>
<dbReference type="PRINTS" id="PR00943">
    <property type="entry name" value="CUATPASE"/>
</dbReference>
<evidence type="ECO:0000256" key="7">
    <source>
        <dbReference type="ARBA" id="ARBA00022723"/>
    </source>
</evidence>
<evidence type="ECO:0000313" key="20">
    <source>
        <dbReference type="Proteomes" id="UP001231941"/>
    </source>
</evidence>
<evidence type="ECO:0000256" key="5">
    <source>
        <dbReference type="ARBA" id="ARBA00022553"/>
    </source>
</evidence>
<dbReference type="PROSITE" id="PS50846">
    <property type="entry name" value="HMA_2"/>
    <property type="match status" value="1"/>
</dbReference>
<name>A0ABT9J3M9_9BACL</name>
<evidence type="ECO:0000256" key="8">
    <source>
        <dbReference type="ARBA" id="ARBA00022741"/>
    </source>
</evidence>
<dbReference type="Gene3D" id="2.70.150.10">
    <property type="entry name" value="Calcium-transporting ATPase, cytoplasmic transduction domain A"/>
    <property type="match status" value="1"/>
</dbReference>
<dbReference type="InterPro" id="IPR017969">
    <property type="entry name" value="Heavy-metal-associated_CS"/>
</dbReference>
<evidence type="ECO:0000256" key="9">
    <source>
        <dbReference type="ARBA" id="ARBA00022796"/>
    </source>
</evidence>
<comment type="caution">
    <text evidence="19">The sequence shown here is derived from an EMBL/GenBank/DDBJ whole genome shotgun (WGS) entry which is preliminary data.</text>
</comment>
<dbReference type="Proteomes" id="UP001231941">
    <property type="component" value="Unassembled WGS sequence"/>
</dbReference>
<keyword evidence="11" id="KW-1278">Translocase</keyword>
<dbReference type="PANTHER" id="PTHR43520:SF8">
    <property type="entry name" value="P-TYPE CU(+) TRANSPORTER"/>
    <property type="match status" value="1"/>
</dbReference>
<dbReference type="SUPFAM" id="SSF81665">
    <property type="entry name" value="Calcium ATPase, transmembrane domain M"/>
    <property type="match status" value="1"/>
</dbReference>
<dbReference type="EC" id="7.2.2.8" evidence="3"/>
<dbReference type="PANTHER" id="PTHR43520">
    <property type="entry name" value="ATP7, ISOFORM B"/>
    <property type="match status" value="1"/>
</dbReference>
<dbReference type="SUPFAM" id="SSF56784">
    <property type="entry name" value="HAD-like"/>
    <property type="match status" value="1"/>
</dbReference>
<keyword evidence="5" id="KW-0597">Phosphoprotein</keyword>
<evidence type="ECO:0000256" key="12">
    <source>
        <dbReference type="ARBA" id="ARBA00022989"/>
    </source>
</evidence>
<sequence>MSLMNEKEGQVTVQITGMTCSNCAARIERSLNKMESVHEAKVNLTIDRASVRFNRKKITAEQIINKIVKLGYGAKKYQKMKMKQVDLRRLAIKNLRNRFMISAFLTIPLLWTMFTHFSFTSNIWVPDIFLNPWFQLSLATPIQFMIGMPFYYNAYHAMKNGSANMDVLVVLGTSSAYFYSHYLTVQSLHSSPIASHYYPLYFETSAVIITVVLLGKLLEAKAKSKTLHVVHRLQEIGIKKTEIIRDNVQMMVSADNIQEKDIMIIRPGESIPVDGEVLEGDSTIDESMITGESIPVEKISGDSIVSGSINMNGLLKILATRTGEQSTIAQMNRYIEEAQVSKPPIQRTADRIAGIFVPVIVSLSFATFLMWYFVLTTGDFAISIEHAITVMVIACPCAIGLATPTSIMVASGRAAENGILFKEGGHIEGLNHGNVIFLDKTGTITVGKPSVTNVVSTNVSELYLLRMAASVEVFSEHPIAKAVVRAAKLKRLIIPESHSIKVYPGYGISGIVEGSEVIMGTQRLLENQGITIKINNERVARLQEQGKSILFVAIENKFAGIIGVSDTIKPNAIEAIHLLKKYRFEVVMVTGDHEYTSKAIAKEVGITKVYSNVLPKEKGNLVQQWQQKGGNIIFVGDGMNDAPALAVANVGIAMGTGTDLTNAAADVNLMKNDLMDLPKAIQVSRKTMKNIKQNLSFALIYNLIAIPFAIIGLLEPWMAGTAMALSSVSVVSNSLRLQKTKIS</sequence>
<evidence type="ECO:0000256" key="15">
    <source>
        <dbReference type="ARBA" id="ARBA00023136"/>
    </source>
</evidence>
<dbReference type="Gene3D" id="3.40.50.1000">
    <property type="entry name" value="HAD superfamily/HAD-like"/>
    <property type="match status" value="1"/>
</dbReference>
<evidence type="ECO:0000256" key="2">
    <source>
        <dbReference type="ARBA" id="ARBA00006024"/>
    </source>
</evidence>
<reference evidence="19 20" key="1">
    <citation type="submission" date="2023-08" db="EMBL/GenBank/DDBJ databases">
        <authorList>
            <person name="Park J.-S."/>
        </authorList>
    </citation>
    <scope>NUCLEOTIDE SEQUENCE [LARGE SCALE GENOMIC DNA]</scope>
    <source>
        <strain evidence="19 20">2205SS18-9</strain>
    </source>
</reference>
<keyword evidence="4" id="KW-0813">Transport</keyword>
<dbReference type="NCBIfam" id="TIGR01494">
    <property type="entry name" value="ATPase_P-type"/>
    <property type="match status" value="1"/>
</dbReference>
<keyword evidence="10 17" id="KW-0067">ATP-binding</keyword>
<dbReference type="SUPFAM" id="SSF55008">
    <property type="entry name" value="HMA, heavy metal-associated domain"/>
    <property type="match status" value="1"/>
</dbReference>
<accession>A0ABT9J3M9</accession>
<protein>
    <recommendedName>
        <fullName evidence="3">P-type Cu(+) transporter</fullName>
        <ecNumber evidence="3">7.2.2.8</ecNumber>
    </recommendedName>
</protein>
<feature type="transmembrane region" description="Helical" evidence="17">
    <location>
        <begin position="380"/>
        <end position="403"/>
    </location>
</feature>
<keyword evidence="14" id="KW-0406">Ion transport</keyword>
<dbReference type="Gene3D" id="3.40.1110.10">
    <property type="entry name" value="Calcium-transporting ATPase, cytoplasmic domain N"/>
    <property type="match status" value="1"/>
</dbReference>
<feature type="transmembrane region" description="Helical" evidence="17">
    <location>
        <begin position="132"/>
        <end position="151"/>
    </location>
</feature>
<dbReference type="Pfam" id="PF00122">
    <property type="entry name" value="E1-E2_ATPase"/>
    <property type="match status" value="1"/>
</dbReference>
<evidence type="ECO:0000256" key="10">
    <source>
        <dbReference type="ARBA" id="ARBA00022840"/>
    </source>
</evidence>
<dbReference type="PRINTS" id="PR00119">
    <property type="entry name" value="CATATPASE"/>
</dbReference>
<comment type="subcellular location">
    <subcellularLocation>
        <location evidence="17">Cell membrane</location>
    </subcellularLocation>
    <subcellularLocation>
        <location evidence="1">Endomembrane system</location>
        <topology evidence="1">Multi-pass membrane protein</topology>
    </subcellularLocation>
</comment>
<evidence type="ECO:0000256" key="6">
    <source>
        <dbReference type="ARBA" id="ARBA00022692"/>
    </source>
</evidence>
<gene>
    <name evidence="19" type="ORF">Q5Y73_15900</name>
</gene>
<dbReference type="InterPro" id="IPR023298">
    <property type="entry name" value="ATPase_P-typ_TM_dom_sf"/>
</dbReference>
<feature type="transmembrane region" description="Helical" evidence="17">
    <location>
        <begin position="694"/>
        <end position="711"/>
    </location>
</feature>
<feature type="transmembrane region" description="Helical" evidence="17">
    <location>
        <begin position="352"/>
        <end position="374"/>
    </location>
</feature>
<keyword evidence="20" id="KW-1185">Reference proteome</keyword>
<evidence type="ECO:0000256" key="3">
    <source>
        <dbReference type="ARBA" id="ARBA00012517"/>
    </source>
</evidence>
<dbReference type="InterPro" id="IPR006121">
    <property type="entry name" value="HMA_dom"/>
</dbReference>
<evidence type="ECO:0000256" key="4">
    <source>
        <dbReference type="ARBA" id="ARBA00022448"/>
    </source>
</evidence>
<keyword evidence="8 17" id="KW-0547">Nucleotide-binding</keyword>
<dbReference type="InterPro" id="IPR027256">
    <property type="entry name" value="P-typ_ATPase_IB"/>
</dbReference>
<proteinExistence type="inferred from homology"/>
<dbReference type="Pfam" id="PF00403">
    <property type="entry name" value="HMA"/>
    <property type="match status" value="1"/>
</dbReference>
<evidence type="ECO:0000256" key="1">
    <source>
        <dbReference type="ARBA" id="ARBA00004127"/>
    </source>
</evidence>
<comment type="similarity">
    <text evidence="2 17">Belongs to the cation transport ATPase (P-type) (TC 3.A.3) family. Type IB subfamily.</text>
</comment>
<dbReference type="NCBIfam" id="TIGR01525">
    <property type="entry name" value="ATPase-IB_hvy"/>
    <property type="match status" value="1"/>
</dbReference>
<dbReference type="CDD" id="cd00371">
    <property type="entry name" value="HMA"/>
    <property type="match status" value="1"/>
</dbReference>
<feature type="transmembrane region" description="Helical" evidence="17">
    <location>
        <begin position="99"/>
        <end position="120"/>
    </location>
</feature>
<evidence type="ECO:0000313" key="19">
    <source>
        <dbReference type="EMBL" id="MDP5275594.1"/>
    </source>
</evidence>
<dbReference type="InterPro" id="IPR023214">
    <property type="entry name" value="HAD_sf"/>
</dbReference>
<evidence type="ECO:0000256" key="11">
    <source>
        <dbReference type="ARBA" id="ARBA00022967"/>
    </source>
</evidence>
<keyword evidence="6 17" id="KW-0812">Transmembrane</keyword>
<dbReference type="InterPro" id="IPR001757">
    <property type="entry name" value="P_typ_ATPase"/>
</dbReference>
<dbReference type="PROSITE" id="PS01229">
    <property type="entry name" value="COF_2"/>
    <property type="match status" value="1"/>
</dbReference>
<dbReference type="Gene3D" id="3.30.70.100">
    <property type="match status" value="1"/>
</dbReference>
<evidence type="ECO:0000256" key="17">
    <source>
        <dbReference type="RuleBase" id="RU362081"/>
    </source>
</evidence>
<evidence type="ECO:0000256" key="16">
    <source>
        <dbReference type="ARBA" id="ARBA00049289"/>
    </source>
</evidence>